<dbReference type="Gene3D" id="3.10.180.10">
    <property type="entry name" value="2,3-Dihydroxybiphenyl 1,2-Dioxygenase, domain 1"/>
    <property type="match status" value="1"/>
</dbReference>
<dbReference type="AlphaFoldDB" id="A0AAD2FMI9"/>
<evidence type="ECO:0000259" key="2">
    <source>
        <dbReference type="PROSITE" id="PS51819"/>
    </source>
</evidence>
<dbReference type="PROSITE" id="PS51819">
    <property type="entry name" value="VOC"/>
    <property type="match status" value="1"/>
</dbReference>
<name>A0AAD2FMI9_9STRA</name>
<dbReference type="GO" id="GO:0004462">
    <property type="term" value="F:lactoylglutathione lyase activity"/>
    <property type="evidence" value="ECO:0007669"/>
    <property type="project" value="InterPro"/>
</dbReference>
<dbReference type="EMBL" id="CAKOGP040001557">
    <property type="protein sequence ID" value="CAJ1945942.1"/>
    <property type="molecule type" value="Genomic_DNA"/>
</dbReference>
<dbReference type="Pfam" id="PF00903">
    <property type="entry name" value="Glyoxalase"/>
    <property type="match status" value="1"/>
</dbReference>
<proteinExistence type="predicted"/>
<evidence type="ECO:0000256" key="1">
    <source>
        <dbReference type="ARBA" id="ARBA00022723"/>
    </source>
</evidence>
<accession>A0AAD2FMI9</accession>
<gene>
    <name evidence="3" type="ORF">CYCCA115_LOCUS10084</name>
</gene>
<evidence type="ECO:0000313" key="4">
    <source>
        <dbReference type="Proteomes" id="UP001295423"/>
    </source>
</evidence>
<comment type="caution">
    <text evidence="3">The sequence shown here is derived from an EMBL/GenBank/DDBJ whole genome shotgun (WGS) entry which is preliminary data.</text>
</comment>
<dbReference type="PANTHER" id="PTHR40280">
    <property type="entry name" value="BLR6907 PROTEIN"/>
    <property type="match status" value="1"/>
</dbReference>
<dbReference type="InterPro" id="IPR029068">
    <property type="entry name" value="Glyas_Bleomycin-R_OHBP_Dase"/>
</dbReference>
<keyword evidence="4" id="KW-1185">Reference proteome</keyword>
<dbReference type="SUPFAM" id="SSF54593">
    <property type="entry name" value="Glyoxalase/Bleomycin resistance protein/Dihydroxybiphenyl dioxygenase"/>
    <property type="match status" value="1"/>
</dbReference>
<feature type="domain" description="VOC" evidence="2">
    <location>
        <begin position="39"/>
        <end position="154"/>
    </location>
</feature>
<dbReference type="InterPro" id="IPR018146">
    <property type="entry name" value="Glyoxalase_1_CS"/>
</dbReference>
<dbReference type="PANTHER" id="PTHR40280:SF1">
    <property type="entry name" value="VOC DOMAIN-CONTAINING PROTEIN"/>
    <property type="match status" value="1"/>
</dbReference>
<dbReference type="CDD" id="cd06587">
    <property type="entry name" value="VOC"/>
    <property type="match status" value="1"/>
</dbReference>
<organism evidence="3 4">
    <name type="scientific">Cylindrotheca closterium</name>
    <dbReference type="NCBI Taxonomy" id="2856"/>
    <lineage>
        <taxon>Eukaryota</taxon>
        <taxon>Sar</taxon>
        <taxon>Stramenopiles</taxon>
        <taxon>Ochrophyta</taxon>
        <taxon>Bacillariophyta</taxon>
        <taxon>Bacillariophyceae</taxon>
        <taxon>Bacillariophycidae</taxon>
        <taxon>Bacillariales</taxon>
        <taxon>Bacillariaceae</taxon>
        <taxon>Cylindrotheca</taxon>
    </lineage>
</organism>
<dbReference type="InterPro" id="IPR004360">
    <property type="entry name" value="Glyas_Fos-R_dOase_dom"/>
</dbReference>
<protein>
    <recommendedName>
        <fullName evidence="2">VOC domain-containing protein</fullName>
    </recommendedName>
</protein>
<dbReference type="PROSITE" id="PS00934">
    <property type="entry name" value="GLYOXALASE_I_1"/>
    <property type="match status" value="1"/>
</dbReference>
<keyword evidence="1" id="KW-0479">Metal-binding</keyword>
<sequence length="363" mass="41416">MNPPSLGASNLRSLVIQAATQEIAQDDDATSLDLSGILWMEHINLIVGDLDLAAAFYLDFLGFSRDPTKSFTHLNLGQQQFHLAVPKTPEESVHTIAGSIGLTVPDLQSVIDRIPQAQEVLQEKTQFEILKTNLEEGYLTLQGPWGNKFHIYDLQHDSTYAGASSSSLSQSTRKMEQLHDWGGTHGSHRMAVRQQPGIRYLELICQKGTSRAIGDFYQQMLHSHGIHSFEKLKQNQSIDMDTDGIALSVGPGVHIMFVEQQEEAAPEFYDSWMKAMQGIHICVYVEDFHGLYQRLAAKHLIWTNPRFEYLDSCDTWEQAKRSRTLRFRYILDLETKKPIYELEHETRPLLHGQYMKSLQYIPR</sequence>
<reference evidence="3" key="1">
    <citation type="submission" date="2023-08" db="EMBL/GenBank/DDBJ databases">
        <authorList>
            <person name="Audoor S."/>
            <person name="Bilcke G."/>
        </authorList>
    </citation>
    <scope>NUCLEOTIDE SEQUENCE</scope>
</reference>
<dbReference type="Proteomes" id="UP001295423">
    <property type="component" value="Unassembled WGS sequence"/>
</dbReference>
<evidence type="ECO:0000313" key="3">
    <source>
        <dbReference type="EMBL" id="CAJ1945942.1"/>
    </source>
</evidence>
<dbReference type="GO" id="GO:0046872">
    <property type="term" value="F:metal ion binding"/>
    <property type="evidence" value="ECO:0007669"/>
    <property type="project" value="UniProtKB-KW"/>
</dbReference>
<dbReference type="InterPro" id="IPR037523">
    <property type="entry name" value="VOC_core"/>
</dbReference>